<organism evidence="2 3">
    <name type="scientific">Triplophysa tibetana</name>
    <dbReference type="NCBI Taxonomy" id="1572043"/>
    <lineage>
        <taxon>Eukaryota</taxon>
        <taxon>Metazoa</taxon>
        <taxon>Chordata</taxon>
        <taxon>Craniata</taxon>
        <taxon>Vertebrata</taxon>
        <taxon>Euteleostomi</taxon>
        <taxon>Actinopterygii</taxon>
        <taxon>Neopterygii</taxon>
        <taxon>Teleostei</taxon>
        <taxon>Ostariophysi</taxon>
        <taxon>Cypriniformes</taxon>
        <taxon>Nemacheilidae</taxon>
        <taxon>Triplophysa</taxon>
    </lineage>
</organism>
<feature type="region of interest" description="Disordered" evidence="1">
    <location>
        <begin position="1"/>
        <end position="81"/>
    </location>
</feature>
<dbReference type="Proteomes" id="UP000324632">
    <property type="component" value="Chromosome 23"/>
</dbReference>
<evidence type="ECO:0000256" key="1">
    <source>
        <dbReference type="SAM" id="MobiDB-lite"/>
    </source>
</evidence>
<accession>A0A5A9N2B1</accession>
<evidence type="ECO:0000313" key="2">
    <source>
        <dbReference type="EMBL" id="KAA0704184.1"/>
    </source>
</evidence>
<dbReference type="AlphaFoldDB" id="A0A5A9N2B1"/>
<dbReference type="EMBL" id="SOYY01000023">
    <property type="protein sequence ID" value="KAA0704184.1"/>
    <property type="molecule type" value="Genomic_DNA"/>
</dbReference>
<reference evidence="2 3" key="1">
    <citation type="journal article" date="2019" name="Mol. Ecol. Resour.">
        <title>Chromosome-level genome assembly of Triplophysa tibetana, a fish adapted to the harsh high-altitude environment of the Tibetan Plateau.</title>
        <authorList>
            <person name="Yang X."/>
            <person name="Liu H."/>
            <person name="Ma Z."/>
            <person name="Zou Y."/>
            <person name="Zou M."/>
            <person name="Mao Y."/>
            <person name="Li X."/>
            <person name="Wang H."/>
            <person name="Chen T."/>
            <person name="Wang W."/>
            <person name="Yang R."/>
        </authorList>
    </citation>
    <scope>NUCLEOTIDE SEQUENCE [LARGE SCALE GENOMIC DNA]</scope>
    <source>
        <strain evidence="2">TTIB1903HZAU</strain>
        <tissue evidence="2">Muscle</tissue>
    </source>
</reference>
<sequence>MDYRQSLNSTPRAESFSSLLKRPQTVPRSLIMSKQGQLNVNAPVGTEESCPPVTLTPPPPLSERASPERRAHARSDSCSFKLRAHERERRSVNIAEFSGIPRTHSLDSDSERLSVLEAGGVDACLDSTSIRHGCATETEVSPKPGPESGIRSREIDVNTQRKQAFGIYHWFEAIASGSRVCVHDLCYGTQRCQGSRFMWSYVVGMPTFLFELDTHNPLDEVLVRMTFDLIERIVLRACLKQGQIQFKDACRQAALTVPAMFLKVTCARPVTLSNNRKGGSGGFSIRFNLR</sequence>
<feature type="compositionally biased region" description="Polar residues" evidence="1">
    <location>
        <begin position="1"/>
        <end position="18"/>
    </location>
</feature>
<comment type="caution">
    <text evidence="2">The sequence shown here is derived from an EMBL/GenBank/DDBJ whole genome shotgun (WGS) entry which is preliminary data.</text>
</comment>
<evidence type="ECO:0000313" key="3">
    <source>
        <dbReference type="Proteomes" id="UP000324632"/>
    </source>
</evidence>
<proteinExistence type="predicted"/>
<keyword evidence="3" id="KW-1185">Reference proteome</keyword>
<name>A0A5A9N2B1_9TELE</name>
<feature type="compositionally biased region" description="Basic and acidic residues" evidence="1">
    <location>
        <begin position="65"/>
        <end position="75"/>
    </location>
</feature>
<gene>
    <name evidence="2" type="ORF">E1301_Tti000175</name>
</gene>
<protein>
    <submittedName>
        <fullName evidence="2">Uncharacterized protein</fullName>
    </submittedName>
</protein>